<keyword evidence="1" id="KW-0472">Membrane</keyword>
<protein>
    <submittedName>
        <fullName evidence="2">Uncharacterized protein</fullName>
    </submittedName>
</protein>
<evidence type="ECO:0000313" key="3">
    <source>
        <dbReference type="Proteomes" id="UP000297716"/>
    </source>
</evidence>
<keyword evidence="1" id="KW-1133">Transmembrane helix</keyword>
<feature type="transmembrane region" description="Helical" evidence="1">
    <location>
        <begin position="299"/>
        <end position="317"/>
    </location>
</feature>
<comment type="caution">
    <text evidence="2">The sequence shown here is derived from an EMBL/GenBank/DDBJ whole genome shotgun (WGS) entry which is preliminary data.</text>
</comment>
<name>A0A4Z0YM19_9PEZI</name>
<feature type="transmembrane region" description="Helical" evidence="1">
    <location>
        <begin position="111"/>
        <end position="131"/>
    </location>
</feature>
<keyword evidence="1" id="KW-0812">Transmembrane</keyword>
<accession>A0A4Z0YM19</accession>
<feature type="transmembrane region" description="Helical" evidence="1">
    <location>
        <begin position="24"/>
        <end position="48"/>
    </location>
</feature>
<reference evidence="2 3" key="1">
    <citation type="submission" date="2019-03" db="EMBL/GenBank/DDBJ databases">
        <title>Draft genome sequence of Xylaria hypoxylon DSM 108379, a ubiquitous saprotrophic-parasitic fungi on hardwood.</title>
        <authorList>
            <person name="Buettner E."/>
            <person name="Leonhardt S."/>
            <person name="Gebauer A.M."/>
            <person name="Liers C."/>
            <person name="Hofrichter M."/>
            <person name="Kellner H."/>
        </authorList>
    </citation>
    <scope>NUCLEOTIDE SEQUENCE [LARGE SCALE GENOMIC DNA]</scope>
    <source>
        <strain evidence="2 3">DSM 108379</strain>
    </source>
</reference>
<dbReference type="Proteomes" id="UP000297716">
    <property type="component" value="Unassembled WGS sequence"/>
</dbReference>
<gene>
    <name evidence="2" type="ORF">E0Z10_g10018</name>
</gene>
<dbReference type="EMBL" id="SKBN01000355">
    <property type="protein sequence ID" value="TGJ78746.1"/>
    <property type="molecule type" value="Genomic_DNA"/>
</dbReference>
<dbReference type="AlphaFoldDB" id="A0A4Z0YM19"/>
<evidence type="ECO:0000313" key="2">
    <source>
        <dbReference type="EMBL" id="TGJ78746.1"/>
    </source>
</evidence>
<evidence type="ECO:0000256" key="1">
    <source>
        <dbReference type="SAM" id="Phobius"/>
    </source>
</evidence>
<proteinExistence type="predicted"/>
<organism evidence="2 3">
    <name type="scientific">Xylaria hypoxylon</name>
    <dbReference type="NCBI Taxonomy" id="37992"/>
    <lineage>
        <taxon>Eukaryota</taxon>
        <taxon>Fungi</taxon>
        <taxon>Dikarya</taxon>
        <taxon>Ascomycota</taxon>
        <taxon>Pezizomycotina</taxon>
        <taxon>Sordariomycetes</taxon>
        <taxon>Xylariomycetidae</taxon>
        <taxon>Xylariales</taxon>
        <taxon>Xylariaceae</taxon>
        <taxon>Xylaria</taxon>
    </lineage>
</organism>
<sequence>MPWFGRDERRHTAEQIKAVKWRQWVFMPAVPVTIAALVINTIVIISALESFVNYSNDNTGNFSFYDLPDGLIRSKIIAEVSLKVVLLVVLWAETIHFAIFFHRDDYVHRRCAIQAGLSLVLIVFAAAMKAVENELVAVPLTFNTSTTRRPELTPEQFKAAYISWRDFVISQTGLIVFVVAITNAAIHAIVMVFWLWLLPARHRLPNRYEPVIEPKKKSRAVGSSTRSSYELVDTTDSTGTGRLEVVFQEHERTRLLNRNDSANAPQNVTKEPSPVPIPSRGPQFDPIVRYWMVNPLRDGAWPITAAFLVFFLVDPILETVFYSLTRIHGLRCRWQVVPNSPIRSQDKI</sequence>
<dbReference type="OrthoDB" id="4700232at2759"/>
<feature type="transmembrane region" description="Helical" evidence="1">
    <location>
        <begin position="174"/>
        <end position="198"/>
    </location>
</feature>
<keyword evidence="3" id="KW-1185">Reference proteome</keyword>
<feature type="transmembrane region" description="Helical" evidence="1">
    <location>
        <begin position="76"/>
        <end position="99"/>
    </location>
</feature>